<dbReference type="GO" id="GO:0016740">
    <property type="term" value="F:transferase activity"/>
    <property type="evidence" value="ECO:0007669"/>
    <property type="project" value="UniProtKB-KW"/>
</dbReference>
<keyword evidence="2" id="KW-0808">Transferase</keyword>
<reference evidence="2 3" key="1">
    <citation type="submission" date="2019-02" db="EMBL/GenBank/DDBJ databases">
        <title>Genomic Encyclopedia of Type Strains, Phase IV (KMG-IV): sequencing the most valuable type-strain genomes for metagenomic binning, comparative biology and taxonomic classification.</title>
        <authorList>
            <person name="Goeker M."/>
        </authorList>
    </citation>
    <scope>NUCLEOTIDE SEQUENCE [LARGE SCALE GENOMIC DNA]</scope>
    <source>
        <strain evidence="2 3">DSM 45622</strain>
    </source>
</reference>
<dbReference type="Pfam" id="PF00535">
    <property type="entry name" value="Glycos_transf_2"/>
    <property type="match status" value="1"/>
</dbReference>
<proteinExistence type="predicted"/>
<name>A0A4Q7NXF7_9ACTN</name>
<dbReference type="InterPro" id="IPR029044">
    <property type="entry name" value="Nucleotide-diphossugar_trans"/>
</dbReference>
<feature type="domain" description="Glycosyltransferase 2-like" evidence="1">
    <location>
        <begin position="28"/>
        <end position="192"/>
    </location>
</feature>
<dbReference type="InterPro" id="IPR001173">
    <property type="entry name" value="Glyco_trans_2-like"/>
</dbReference>
<dbReference type="EMBL" id="SGXD01000001">
    <property type="protein sequence ID" value="RZS91598.1"/>
    <property type="molecule type" value="Genomic_DNA"/>
</dbReference>
<sequence>MSLPSVDADESREPSLDLTAPVAPADLSVVICAYTDDRWDDLVAAVQSVLDQSRPVGQLLVVIDHNDGLLARARDRWPALAVLASTGRPGLSGARDTGVAAATGSVVAFLDDDATAAADWSQRTADAYARGPVIGVGGHVEPRWPADRPSWFPPEFDWVVGCSYRGLPQTAAPIRNAIGANMSLRRSVLDAVGGFAGSVGRVGASTAGGEETELYIRARAAFPHGEVLLEPAAQVLHRVTPQRATWRYFVRRCYGEGRSKVEVGRLSSHDAALASERAYVTRTLPAALLRGLVSRDPRRGAAVVIGLGVTVAGYLRARLSQ</sequence>
<accession>A0A4Q7NXF7</accession>
<dbReference type="PANTHER" id="PTHR43685">
    <property type="entry name" value="GLYCOSYLTRANSFERASE"/>
    <property type="match status" value="1"/>
</dbReference>
<dbReference type="SUPFAM" id="SSF53448">
    <property type="entry name" value="Nucleotide-diphospho-sugar transferases"/>
    <property type="match status" value="1"/>
</dbReference>
<dbReference type="Proteomes" id="UP000293638">
    <property type="component" value="Unassembled WGS sequence"/>
</dbReference>
<evidence type="ECO:0000313" key="3">
    <source>
        <dbReference type="Proteomes" id="UP000293638"/>
    </source>
</evidence>
<dbReference type="RefSeq" id="WP_231116037.1">
    <property type="nucleotide sequence ID" value="NZ_SGXD01000001.1"/>
</dbReference>
<protein>
    <submittedName>
        <fullName evidence="2">Glycosyl transferase family 2</fullName>
    </submittedName>
</protein>
<comment type="caution">
    <text evidence="2">The sequence shown here is derived from an EMBL/GenBank/DDBJ whole genome shotgun (WGS) entry which is preliminary data.</text>
</comment>
<dbReference type="Gene3D" id="3.90.550.10">
    <property type="entry name" value="Spore Coat Polysaccharide Biosynthesis Protein SpsA, Chain A"/>
    <property type="match status" value="1"/>
</dbReference>
<dbReference type="InterPro" id="IPR050834">
    <property type="entry name" value="Glycosyltransf_2"/>
</dbReference>
<evidence type="ECO:0000313" key="2">
    <source>
        <dbReference type="EMBL" id="RZS91598.1"/>
    </source>
</evidence>
<evidence type="ECO:0000259" key="1">
    <source>
        <dbReference type="Pfam" id="PF00535"/>
    </source>
</evidence>
<gene>
    <name evidence="2" type="ORF">EV189_0845</name>
</gene>
<dbReference type="PANTHER" id="PTHR43685:SF2">
    <property type="entry name" value="GLYCOSYLTRANSFERASE 2-LIKE DOMAIN-CONTAINING PROTEIN"/>
    <property type="match status" value="1"/>
</dbReference>
<organism evidence="2 3">
    <name type="scientific">Motilibacter rhizosphaerae</name>
    <dbReference type="NCBI Taxonomy" id="598652"/>
    <lineage>
        <taxon>Bacteria</taxon>
        <taxon>Bacillati</taxon>
        <taxon>Actinomycetota</taxon>
        <taxon>Actinomycetes</taxon>
        <taxon>Motilibacterales</taxon>
        <taxon>Motilibacteraceae</taxon>
        <taxon>Motilibacter</taxon>
    </lineage>
</organism>
<dbReference type="AlphaFoldDB" id="A0A4Q7NXF7"/>
<keyword evidence="3" id="KW-1185">Reference proteome</keyword>